<gene>
    <name evidence="1" type="ORF">PCOS0759_LOCUS2989</name>
</gene>
<organism evidence="1">
    <name type="scientific">Percolomonas cosmopolitus</name>
    <dbReference type="NCBI Taxonomy" id="63605"/>
    <lineage>
        <taxon>Eukaryota</taxon>
        <taxon>Discoba</taxon>
        <taxon>Heterolobosea</taxon>
        <taxon>Tetramitia</taxon>
        <taxon>Eutetramitia</taxon>
        <taxon>Percolomonadidae</taxon>
        <taxon>Percolomonas</taxon>
    </lineage>
</organism>
<dbReference type="EMBL" id="HBGD01003621">
    <property type="protein sequence ID" value="CAD9079749.1"/>
    <property type="molecule type" value="Transcribed_RNA"/>
</dbReference>
<protein>
    <submittedName>
        <fullName evidence="1">Uncharacterized protein</fullName>
    </submittedName>
</protein>
<dbReference type="AlphaFoldDB" id="A0A7S1KNW7"/>
<proteinExistence type="predicted"/>
<accession>A0A7S1KNW7</accession>
<name>A0A7S1KNW7_9EUKA</name>
<sequence>MSYRTVAIKDLLKDPAYKIQRFVESNFTEVINWRDHLQLERLLPNEQVKPNTKRRFKFPKHNHRNFIRRAWLKVSLDALSASGETNGPRLQEHGLLSLIRHLRIFSGNHEIVACDALNLRHNLTQGTKTDEWENLVANQIGWEAVEGTRDTNAGGTQVFFLNLANVFTMFARCFPLFLMRSESLELEVEFADKTVVQGDGTIAELSFTESENELIVEYFDDAELANALYSFYIRDGIPFYYENNYITEDSQSKAAPRKTVSKLIISTTNGSLRSTSQCNWILMRIPSSSLTEKSPTGNCLIDPPESIIRTRISS</sequence>
<evidence type="ECO:0000313" key="1">
    <source>
        <dbReference type="EMBL" id="CAD9079749.1"/>
    </source>
</evidence>
<reference evidence="1" key="1">
    <citation type="submission" date="2021-01" db="EMBL/GenBank/DDBJ databases">
        <authorList>
            <person name="Corre E."/>
            <person name="Pelletier E."/>
            <person name="Niang G."/>
            <person name="Scheremetjew M."/>
            <person name="Finn R."/>
            <person name="Kale V."/>
            <person name="Holt S."/>
            <person name="Cochrane G."/>
            <person name="Meng A."/>
            <person name="Brown T."/>
            <person name="Cohen L."/>
        </authorList>
    </citation>
    <scope>NUCLEOTIDE SEQUENCE</scope>
    <source>
        <strain evidence="1">WS</strain>
    </source>
</reference>